<evidence type="ECO:0000256" key="1">
    <source>
        <dbReference type="SAM" id="SignalP"/>
    </source>
</evidence>
<keyword evidence="1" id="KW-0732">Signal</keyword>
<name>A0ABP9VAL4_9DEIO</name>
<evidence type="ECO:0000313" key="2">
    <source>
        <dbReference type="EMBL" id="GAA5501063.1"/>
    </source>
</evidence>
<feature type="signal peptide" evidence="1">
    <location>
        <begin position="1"/>
        <end position="17"/>
    </location>
</feature>
<comment type="caution">
    <text evidence="2">The sequence shown here is derived from an EMBL/GenBank/DDBJ whole genome shotgun (WGS) entry which is preliminary data.</text>
</comment>
<dbReference type="EMBL" id="BAABRN010000006">
    <property type="protein sequence ID" value="GAA5501063.1"/>
    <property type="molecule type" value="Genomic_DNA"/>
</dbReference>
<keyword evidence="3" id="KW-1185">Reference proteome</keyword>
<sequence>MARLWLTLLALTTGGLAATPPLSAPPLMSPSEPSRVLRLQPGFWAVPLPAGVTDPQWPAGDTNGWALALDQSGKPALATGAHGETLIFVQVPPRGDDLTLRATIEGQRGSLTLIVDLIGFPLPPCKCLPHRP</sequence>
<protein>
    <submittedName>
        <fullName evidence="2">Uncharacterized protein</fullName>
    </submittedName>
</protein>
<gene>
    <name evidence="2" type="ORF">Dxin01_00794</name>
</gene>
<accession>A0ABP9VAL4</accession>
<organism evidence="2 3">
    <name type="scientific">Deinococcus xinjiangensis</name>
    <dbReference type="NCBI Taxonomy" id="457454"/>
    <lineage>
        <taxon>Bacteria</taxon>
        <taxon>Thermotogati</taxon>
        <taxon>Deinococcota</taxon>
        <taxon>Deinococci</taxon>
        <taxon>Deinococcales</taxon>
        <taxon>Deinococcaceae</taxon>
        <taxon>Deinococcus</taxon>
    </lineage>
</organism>
<dbReference type="Proteomes" id="UP001458946">
    <property type="component" value="Unassembled WGS sequence"/>
</dbReference>
<reference evidence="2 3" key="1">
    <citation type="submission" date="2024-02" db="EMBL/GenBank/DDBJ databases">
        <title>Deinococcus xinjiangensis NBRC 107630.</title>
        <authorList>
            <person name="Ichikawa N."/>
            <person name="Katano-Makiyama Y."/>
            <person name="Hidaka K."/>
        </authorList>
    </citation>
    <scope>NUCLEOTIDE SEQUENCE [LARGE SCALE GENOMIC DNA]</scope>
    <source>
        <strain evidence="2 3">NBRC 107630</strain>
    </source>
</reference>
<proteinExistence type="predicted"/>
<feature type="chain" id="PRO_5046966712" evidence="1">
    <location>
        <begin position="18"/>
        <end position="132"/>
    </location>
</feature>
<evidence type="ECO:0000313" key="3">
    <source>
        <dbReference type="Proteomes" id="UP001458946"/>
    </source>
</evidence>
<dbReference type="RefSeq" id="WP_353541037.1">
    <property type="nucleotide sequence ID" value="NZ_BAABRN010000006.1"/>
</dbReference>